<proteinExistence type="predicted"/>
<accession>A0A0F9I9Z5</accession>
<feature type="region of interest" description="Disordered" evidence="1">
    <location>
        <begin position="1"/>
        <end position="40"/>
    </location>
</feature>
<dbReference type="AlphaFoldDB" id="A0A0F9I9Z5"/>
<evidence type="ECO:0000313" key="2">
    <source>
        <dbReference type="EMBL" id="KKM24436.1"/>
    </source>
</evidence>
<sequence length="89" mass="9831">MRAAPAADPWRARQRGANIQAGPGVGNDATGRPRRRPRPRFARATIVRAVRMARLIERGSGARWDTCLVLAKHYLAEQGLAVPKDLLLH</sequence>
<protein>
    <submittedName>
        <fullName evidence="2">Uncharacterized protein</fullName>
    </submittedName>
</protein>
<dbReference type="EMBL" id="LAZR01012925">
    <property type="protein sequence ID" value="KKM24436.1"/>
    <property type="molecule type" value="Genomic_DNA"/>
</dbReference>
<organism evidence="2">
    <name type="scientific">marine sediment metagenome</name>
    <dbReference type="NCBI Taxonomy" id="412755"/>
    <lineage>
        <taxon>unclassified sequences</taxon>
        <taxon>metagenomes</taxon>
        <taxon>ecological metagenomes</taxon>
    </lineage>
</organism>
<comment type="caution">
    <text evidence="2">The sequence shown here is derived from an EMBL/GenBank/DDBJ whole genome shotgun (WGS) entry which is preliminary data.</text>
</comment>
<name>A0A0F9I9Z5_9ZZZZ</name>
<reference evidence="2" key="1">
    <citation type="journal article" date="2015" name="Nature">
        <title>Complex archaea that bridge the gap between prokaryotes and eukaryotes.</title>
        <authorList>
            <person name="Spang A."/>
            <person name="Saw J.H."/>
            <person name="Jorgensen S.L."/>
            <person name="Zaremba-Niedzwiedzka K."/>
            <person name="Martijn J."/>
            <person name="Lind A.E."/>
            <person name="van Eijk R."/>
            <person name="Schleper C."/>
            <person name="Guy L."/>
            <person name="Ettema T.J."/>
        </authorList>
    </citation>
    <scope>NUCLEOTIDE SEQUENCE</scope>
</reference>
<evidence type="ECO:0000256" key="1">
    <source>
        <dbReference type="SAM" id="MobiDB-lite"/>
    </source>
</evidence>
<gene>
    <name evidence="2" type="ORF">LCGC14_1605120</name>
</gene>